<organism evidence="2 3">
    <name type="scientific">Cyanophage P-SS1</name>
    <dbReference type="NCBI Taxonomy" id="889957"/>
    <lineage>
        <taxon>Viruses</taxon>
        <taxon>Duplodnaviria</taxon>
        <taxon>Heunggongvirae</taxon>
        <taxon>Uroviricota</taxon>
        <taxon>Caudoviricetes</taxon>
        <taxon>Pantevenvirales</taxon>
        <taxon>Kyanoviridae</taxon>
        <taxon>Ronodorvirus</taxon>
        <taxon>Ronodorvirus ssm4</taxon>
    </lineage>
</organism>
<feature type="region of interest" description="Disordered" evidence="1">
    <location>
        <begin position="235"/>
        <end position="256"/>
    </location>
</feature>
<feature type="region of interest" description="Disordered" evidence="1">
    <location>
        <begin position="546"/>
        <end position="581"/>
    </location>
</feature>
<protein>
    <submittedName>
        <fullName evidence="2">Uncharacterized protein</fullName>
    </submittedName>
</protein>
<evidence type="ECO:0000313" key="3">
    <source>
        <dbReference type="Proteomes" id="UP000502917"/>
    </source>
</evidence>
<evidence type="ECO:0000256" key="1">
    <source>
        <dbReference type="SAM" id="MobiDB-lite"/>
    </source>
</evidence>
<accession>M1PWZ9</accession>
<reference evidence="2 3" key="1">
    <citation type="submission" date="2010-12" db="EMBL/GenBank/DDBJ databases">
        <title>The Genome Sequence of Cyanophage P-SS1.</title>
        <authorList>
            <consortium name="The Broad Institute Genome Sequencing Platform"/>
            <person name="Henn M.R."/>
            <person name="Sullivan M.S."/>
            <person name="Osburne M.S."/>
            <person name="Levin J."/>
            <person name="Malboeuf C."/>
            <person name="Casali M."/>
            <person name="Russ C."/>
            <person name="Lennon N."/>
            <person name="Chapman S.B."/>
            <person name="Erlich R."/>
            <person name="Young S.K."/>
            <person name="Yandava C."/>
            <person name="Zeng Q."/>
            <person name="Alvarado L."/>
            <person name="Anderson S."/>
            <person name="Berlin A."/>
            <person name="Chen Z."/>
            <person name="Freedman E."/>
            <person name="Gellesch M."/>
            <person name="Goldberg J."/>
            <person name="Green L."/>
            <person name="Griggs A."/>
            <person name="Gujja S."/>
            <person name="Heilman E.R."/>
            <person name="Heiman D."/>
            <person name="Hollinger A."/>
            <person name="Howarth C."/>
            <person name="Larson L."/>
            <person name="Mehta T."/>
            <person name="Pearson M."/>
            <person name="Roberts A."/>
            <person name="Ryan E."/>
            <person name="Saif S."/>
            <person name="Shea T."/>
            <person name="Shenoy N."/>
            <person name="Sisk P."/>
            <person name="Stolte C."/>
            <person name="Sykes S."/>
            <person name="White J."/>
            <person name="Yu Q."/>
            <person name="Coleman M.L."/>
            <person name="Huang K.H."/>
            <person name="Weigele P.R."/>
            <person name="DeFrancesco A.S."/>
            <person name="Kern S.E."/>
            <person name="Thompson L.R."/>
            <person name="Fu R."/>
            <person name="Hombeck B."/>
            <person name="Chisholm S.W."/>
            <person name="Haas B."/>
            <person name="Nusbaum C."/>
            <person name="Birren B."/>
        </authorList>
    </citation>
    <scope>NUCLEOTIDE SEQUENCE [LARGE SCALE GENOMIC DNA]</scope>
    <source>
        <strain evidence="2 3">P-SS1</strain>
    </source>
</reference>
<name>M1PWZ9_9CAUD</name>
<gene>
    <name evidence="2" type="ORF">CPYG_00077</name>
</gene>
<dbReference type="Proteomes" id="UP000502917">
    <property type="component" value="Segment"/>
</dbReference>
<proteinExistence type="predicted"/>
<feature type="compositionally biased region" description="Basic and acidic residues" evidence="1">
    <location>
        <begin position="235"/>
        <end position="246"/>
    </location>
</feature>
<sequence length="1064" mass="114689">MYKFINPGSAASTATASNEAARTTLLATNRLGGSISGLSKTVNNLEKIYKASAKNEKLVEIAERRRKKREQDRLREEEIESQKLMDGKDLEKQAKDANSTKGKFGSKLKDTLLGGFQKILSSIIAFLLKLFALTELKNLEAWFNDKAAQERRKEFVENFKYVFETFLKWGKRLVVDGIAKPFNQLVNGKTFGDKLAGLGKLVLGLAGLTVLLNPFATMDAILSLLGMDFYRDRTQEGKNKGKDNKGRTSPNKTKLKNTRINNRKDLLTKQFGKNGRTAYDGFRAQGDTHAEALKKVERLKRQRPDKFKPKVQPKTSGLSPSGAKTGVATKYGMKRTFGRGALKFMGKNNVKLLGKAFKNTFGKVPVFGTLLTAVFSRLQGDPWGATIFKTAGAAVGGGLGTWLLPGIGSWIGTMVGEYVGNLLYMGFKGDGWQAAGKKLKEDAAAFIGQVGNILNWMKERVTRFYKGIPKIKIPDFPKEPPNWIPKFVPGRKSIYGGAKLAIKAMLGPIGLLMGKEVPNIAWLMDGLGFKNTLPLLHKSFFKSDPVGDGGTTEGTPMKGVKGEEDEEAGDSTSGQTVGKRKPIKNKRGRIIGYTDEGVGSSGSDVDNLKDLYDKKARRKALGMDTSGLDKKIDFTKKKIDLKGGDSNQVVYSDSGYFVPNKYYKGVETDNERYGDTMPEGSFSISKPYVSPYERKHGKKHNPLETVKDKGLFYETMPFIPDSKYKGVESDKDRYGDTVPDGGFGIGSKSTDVVSRHATGHSAKKKPWWKFGFEEGGYRPPEYLFGFVKKIFKGVTNVVKGVVNTVSSVVSTVAKVAMPILSVAAPFIPALAPIMPFMQAANAVSAFASGDIMGGITGGLGALGGFFPKTFGADSAFGNFMSNNPFGKAIGGFMTGGISGALGSLTSFLPQGFQDFLGGIGGFMNKFPAIGGLISGIPGLGGILGSFGVTGMDGAGFSPLSLFQGIAEQTGFGGLFNVVQGIIGGGGPNAIMEGLRGMAPELGVRPEALGIFTNKGTNSRSNQLDSKSNSMSKAYAMQNQLEFIPMPVIIEKLTPIKVAIPVGGQ</sequence>
<dbReference type="EMBL" id="JF974306">
    <property type="protein sequence ID" value="AGF91372.1"/>
    <property type="molecule type" value="Genomic_DNA"/>
</dbReference>
<feature type="region of interest" description="Disordered" evidence="1">
    <location>
        <begin position="302"/>
        <end position="325"/>
    </location>
</feature>
<evidence type="ECO:0000313" key="2">
    <source>
        <dbReference type="EMBL" id="AGF91372.1"/>
    </source>
</evidence>